<dbReference type="InterPro" id="IPR022452">
    <property type="entry name" value="MqsA"/>
</dbReference>
<dbReference type="OrthoDB" id="9799173at2"/>
<proteinExistence type="predicted"/>
<evidence type="ECO:0000259" key="1">
    <source>
        <dbReference type="Pfam" id="PF13274"/>
    </source>
</evidence>
<protein>
    <recommendedName>
        <fullName evidence="1">Antitoxin SocA-like Panacea domain-containing protein</fullName>
    </recommendedName>
</protein>
<feature type="domain" description="Antitoxin SocA-like Panacea" evidence="1">
    <location>
        <begin position="187"/>
        <end position="279"/>
    </location>
</feature>
<dbReference type="EMBL" id="LKEU01000044">
    <property type="protein sequence ID" value="OFV69200.1"/>
    <property type="molecule type" value="Genomic_DNA"/>
</dbReference>
<evidence type="ECO:0000313" key="3">
    <source>
        <dbReference type="Proteomes" id="UP000176244"/>
    </source>
</evidence>
<gene>
    <name evidence="2" type="ORF">ACWI_33940</name>
</gene>
<dbReference type="AlphaFoldDB" id="A0A1F2PCQ4"/>
<comment type="caution">
    <text evidence="2">The sequence shown here is derived from an EMBL/GenBank/DDBJ whole genome shotgun (WGS) entry which is preliminary data.</text>
</comment>
<evidence type="ECO:0000313" key="2">
    <source>
        <dbReference type="EMBL" id="OFV69200.1"/>
    </source>
</evidence>
<sequence>MMNKIVFCPECRKDLKFSVKEKVDSAELRGEIYEFTSKTAYCDECGSEVYVPEIEDENLKALYDAYRQKHGIISLEDIRTIPEKYNIGKRPLSLLLGWGEQTFSRYYEGDMPAKQYSEKLKQVLADPNYYLSLLESGKENLKSDKAYEKSKAVTNSLLNISFSPLPTLELVVDYVLSQCQDITNLSLQKSLYYIQGFYYAFFGSFLFEEDCEAWVHGPVYRDIYKRFSGYCYNPIDTVAEPDISNMPVEEKVLLDSVIKHLCCYSGKTLESFTHVETPWISTRGNLPAEVSTDRIIPKQIIGDYFSSVKDKYRMLTPVNIKDYAQDMFSKL</sequence>
<dbReference type="NCBIfam" id="TIGR03830">
    <property type="entry name" value="CxxCG_CxxCG_HTH"/>
    <property type="match status" value="1"/>
</dbReference>
<dbReference type="RefSeq" id="WP_070372634.1">
    <property type="nucleotide sequence ID" value="NZ_LKEU01000044.1"/>
</dbReference>
<dbReference type="Pfam" id="PF13274">
    <property type="entry name" value="SocA_Panacea"/>
    <property type="match status" value="1"/>
</dbReference>
<accession>A0A1F2PCQ4</accession>
<dbReference type="InterPro" id="IPR025272">
    <property type="entry name" value="SocA_Panacea"/>
</dbReference>
<dbReference type="STRING" id="52694.ACWI_33940"/>
<dbReference type="Proteomes" id="UP000176244">
    <property type="component" value="Unassembled WGS sequence"/>
</dbReference>
<name>A0A1F2PCQ4_9FIRM</name>
<reference evidence="2 3" key="1">
    <citation type="submission" date="2015-09" db="EMBL/GenBank/DDBJ databases">
        <title>Genome sequence of Acetobacterium wieringae DSM 1911.</title>
        <authorList>
            <person name="Poehlein A."/>
            <person name="Bengelsdorf F.R."/>
            <person name="Schiel-Bengelsdorf B."/>
            <person name="Duerre P."/>
            <person name="Daniel R."/>
        </authorList>
    </citation>
    <scope>NUCLEOTIDE SEQUENCE [LARGE SCALE GENOMIC DNA]</scope>
    <source>
        <strain evidence="2 3">DSM 1911</strain>
    </source>
</reference>
<organism evidence="2 3">
    <name type="scientific">Acetobacterium wieringae</name>
    <dbReference type="NCBI Taxonomy" id="52694"/>
    <lineage>
        <taxon>Bacteria</taxon>
        <taxon>Bacillati</taxon>
        <taxon>Bacillota</taxon>
        <taxon>Clostridia</taxon>
        <taxon>Eubacteriales</taxon>
        <taxon>Eubacteriaceae</taxon>
        <taxon>Acetobacterium</taxon>
    </lineage>
</organism>